<dbReference type="Proteomes" id="UP000236630">
    <property type="component" value="Unassembled WGS sequence"/>
</dbReference>
<dbReference type="EMBL" id="BDQV01003166">
    <property type="protein sequence ID" value="GAY33959.1"/>
    <property type="molecule type" value="Genomic_DNA"/>
</dbReference>
<evidence type="ECO:0000313" key="2">
    <source>
        <dbReference type="Proteomes" id="UP000236630"/>
    </source>
</evidence>
<name>A0A2H5N161_CITUN</name>
<accession>A0A2H5N161</accession>
<reference evidence="1 2" key="1">
    <citation type="journal article" date="2017" name="Front. Genet.">
        <title>Draft sequencing of the heterozygous diploid genome of Satsuma (Citrus unshiu Marc.) using a hybrid assembly approach.</title>
        <authorList>
            <person name="Shimizu T."/>
            <person name="Tanizawa Y."/>
            <person name="Mochizuki T."/>
            <person name="Nagasaki H."/>
            <person name="Yoshioka T."/>
            <person name="Toyoda A."/>
            <person name="Fujiyama A."/>
            <person name="Kaminuma E."/>
            <person name="Nakamura Y."/>
        </authorList>
    </citation>
    <scope>NUCLEOTIDE SEQUENCE [LARGE SCALE GENOMIC DNA]</scope>
    <source>
        <strain evidence="2">cv. Miyagawa wase</strain>
    </source>
</reference>
<keyword evidence="2" id="KW-1185">Reference proteome</keyword>
<comment type="caution">
    <text evidence="1">The sequence shown here is derived from an EMBL/GenBank/DDBJ whole genome shotgun (WGS) entry which is preliminary data.</text>
</comment>
<evidence type="ECO:0000313" key="1">
    <source>
        <dbReference type="EMBL" id="GAY33959.1"/>
    </source>
</evidence>
<proteinExistence type="predicted"/>
<sequence>MVMRDVPTDTLKKKTLCCLPCGGIAKLQGTELWYSTSQALYLQAESWFDLKVPEESSFKDSSLFDRSEILREQLRILEENASLFARVSLLRISFCGALETE</sequence>
<gene>
    <name evidence="1" type="ORF">CUMW_282300</name>
</gene>
<organism evidence="1 2">
    <name type="scientific">Citrus unshiu</name>
    <name type="common">Satsuma mandarin</name>
    <name type="synonym">Citrus nobilis var. unshiu</name>
    <dbReference type="NCBI Taxonomy" id="55188"/>
    <lineage>
        <taxon>Eukaryota</taxon>
        <taxon>Viridiplantae</taxon>
        <taxon>Streptophyta</taxon>
        <taxon>Embryophyta</taxon>
        <taxon>Tracheophyta</taxon>
        <taxon>Spermatophyta</taxon>
        <taxon>Magnoliopsida</taxon>
        <taxon>eudicotyledons</taxon>
        <taxon>Gunneridae</taxon>
        <taxon>Pentapetalae</taxon>
        <taxon>rosids</taxon>
        <taxon>malvids</taxon>
        <taxon>Sapindales</taxon>
        <taxon>Rutaceae</taxon>
        <taxon>Aurantioideae</taxon>
        <taxon>Citrus</taxon>
    </lineage>
</organism>
<dbReference type="AlphaFoldDB" id="A0A2H5N161"/>
<protein>
    <submittedName>
        <fullName evidence="1">Uncharacterized protein</fullName>
    </submittedName>
</protein>